<dbReference type="AlphaFoldDB" id="A0A9X2CUG2"/>
<dbReference type="GO" id="GO:0071949">
    <property type="term" value="F:FAD binding"/>
    <property type="evidence" value="ECO:0007669"/>
    <property type="project" value="InterPro"/>
</dbReference>
<dbReference type="NCBIfam" id="NF005313">
    <property type="entry name" value="PRK06847.1"/>
    <property type="match status" value="1"/>
</dbReference>
<dbReference type="RefSeq" id="WP_250097373.1">
    <property type="nucleotide sequence ID" value="NZ_JAKRYL010000016.1"/>
</dbReference>
<dbReference type="PRINTS" id="PR00420">
    <property type="entry name" value="RNGMNOXGNASE"/>
</dbReference>
<dbReference type="Pfam" id="PF01494">
    <property type="entry name" value="FAD_binding_3"/>
    <property type="match status" value="1"/>
</dbReference>
<dbReference type="InterPro" id="IPR002938">
    <property type="entry name" value="FAD-bd"/>
</dbReference>
<dbReference type="EMBL" id="JAKRYL010000016">
    <property type="protein sequence ID" value="MCL7748483.1"/>
    <property type="molecule type" value="Genomic_DNA"/>
</dbReference>
<organism evidence="4 5">
    <name type="scientific">Halalkalibacter alkaliphilus</name>
    <dbReference type="NCBI Taxonomy" id="2917993"/>
    <lineage>
        <taxon>Bacteria</taxon>
        <taxon>Bacillati</taxon>
        <taxon>Bacillota</taxon>
        <taxon>Bacilli</taxon>
        <taxon>Bacillales</taxon>
        <taxon>Bacillaceae</taxon>
        <taxon>Halalkalibacter</taxon>
    </lineage>
</organism>
<dbReference type="Gene3D" id="3.50.50.60">
    <property type="entry name" value="FAD/NAD(P)-binding domain"/>
    <property type="match status" value="1"/>
</dbReference>
<evidence type="ECO:0000313" key="5">
    <source>
        <dbReference type="Proteomes" id="UP001139150"/>
    </source>
</evidence>
<accession>A0A9X2CUG2</accession>
<keyword evidence="2 4" id="KW-0503">Monooxygenase</keyword>
<evidence type="ECO:0000256" key="1">
    <source>
        <dbReference type="ARBA" id="ARBA00023002"/>
    </source>
</evidence>
<keyword evidence="1" id="KW-0560">Oxidoreductase</keyword>
<dbReference type="Proteomes" id="UP001139150">
    <property type="component" value="Unassembled WGS sequence"/>
</dbReference>
<feature type="domain" description="FAD-binding" evidence="3">
    <location>
        <begin position="6"/>
        <end position="318"/>
    </location>
</feature>
<evidence type="ECO:0000256" key="2">
    <source>
        <dbReference type="ARBA" id="ARBA00023033"/>
    </source>
</evidence>
<proteinExistence type="predicted"/>
<reference evidence="4" key="1">
    <citation type="submission" date="2022-02" db="EMBL/GenBank/DDBJ databases">
        <title>Halalkalibacter sp. nov. isolated from Lonar Lake, India.</title>
        <authorList>
            <person name="Joshi A."/>
            <person name="Thite S."/>
            <person name="Lodha T."/>
        </authorList>
    </citation>
    <scope>NUCLEOTIDE SEQUENCE</scope>
    <source>
        <strain evidence="4">MEB205</strain>
    </source>
</reference>
<evidence type="ECO:0000259" key="3">
    <source>
        <dbReference type="Pfam" id="PF01494"/>
    </source>
</evidence>
<dbReference type="PANTHER" id="PTHR13789">
    <property type="entry name" value="MONOOXYGENASE"/>
    <property type="match status" value="1"/>
</dbReference>
<comment type="caution">
    <text evidence="4">The sequence shown here is derived from an EMBL/GenBank/DDBJ whole genome shotgun (WGS) entry which is preliminary data.</text>
</comment>
<name>A0A9X2CUG2_9BACI</name>
<gene>
    <name evidence="4" type="ORF">MF646_15245</name>
</gene>
<keyword evidence="5" id="KW-1185">Reference proteome</keyword>
<dbReference type="InterPro" id="IPR036188">
    <property type="entry name" value="FAD/NAD-bd_sf"/>
</dbReference>
<dbReference type="SUPFAM" id="SSF51905">
    <property type="entry name" value="FAD/NAD(P)-binding domain"/>
    <property type="match status" value="1"/>
</dbReference>
<dbReference type="GO" id="GO:0004497">
    <property type="term" value="F:monooxygenase activity"/>
    <property type="evidence" value="ECO:0007669"/>
    <property type="project" value="UniProtKB-KW"/>
</dbReference>
<protein>
    <submittedName>
        <fullName evidence="4">FAD-dependent monooxygenase</fullName>
    </submittedName>
</protein>
<dbReference type="InterPro" id="IPR050493">
    <property type="entry name" value="FAD-dep_Monooxygenase_BioMet"/>
</dbReference>
<dbReference type="PANTHER" id="PTHR13789:SF309">
    <property type="entry name" value="PUTATIVE (AFU_ORTHOLOGUE AFUA_6G14510)-RELATED"/>
    <property type="match status" value="1"/>
</dbReference>
<evidence type="ECO:0000313" key="4">
    <source>
        <dbReference type="EMBL" id="MCL7748483.1"/>
    </source>
</evidence>
<sequence>MANVKKVLIVGGGIGGLSTAIALENVGIKTEIVEIQKEYDVYGVGVILQSNAVRVLDDIGVLDEVIARGKSYERLQMCSPQGHAFHELPAQQAGKHKINCGISRKELHNILYAEAIKKGVTIRLGLTVDVIQENEDAVYVEFTDGSIGDYDLVVGADGINSKVRNLVFGELKPKFVGQAVWRYKMNRPKDMPDALQMYFGKKNKAGIVPMSEDTVYVFVVTKEPDNSWKPEDQLHVLMKETLEEFGGFISELRDQIVDPKGVVYRPISTLLLDKPWNRGRVLIIGDAAHATTPHMAMGAAIAIEDGVVLAELLKQDLPLEEAFTTFSERRFERCKLIVETSNTLVEWELLMSEGKLPKECNMNQLIDETTIKMAEAY</sequence>